<dbReference type="GO" id="GO:0005829">
    <property type="term" value="C:cytosol"/>
    <property type="evidence" value="ECO:0007669"/>
    <property type="project" value="TreeGrafter"/>
</dbReference>
<keyword evidence="1" id="KW-0805">Transcription regulation</keyword>
<dbReference type="GO" id="GO:0000976">
    <property type="term" value="F:transcription cis-regulatory region binding"/>
    <property type="evidence" value="ECO:0007669"/>
    <property type="project" value="TreeGrafter"/>
</dbReference>
<dbReference type="GO" id="GO:0003700">
    <property type="term" value="F:DNA-binding transcription factor activity"/>
    <property type="evidence" value="ECO:0007669"/>
    <property type="project" value="InterPro"/>
</dbReference>
<feature type="domain" description="HTH araC/xylS-type" evidence="4">
    <location>
        <begin position="237"/>
        <end position="338"/>
    </location>
</feature>
<sequence>MELRQKSVSIRIYRWLFDEVRACGIDAQPLYAALGIGPADLEDDARRIAGDRHVAALQLASRWPVSWRRPPPQVVPWLTPFPELAGVACNAATMRAALHGYLRYRDLIGNVDWVLARETGDAIAFEYVLEGDGRLADSAFANLALLAAVARLYDPRLQLDDAEFTGPAFAPAGALHDMLGAPLTFDAARNRIVLRSARLDTPFERFNAPLADIQRHSADAARDRVRAHATFGSTVEQCVRDWLRTSDDADAPVDTLMQHVCTRFSMSRWTLRRRLHQESLGFNALVARARLGEARHLLLNTHLPIGEIGARVGFQSTSAFTRFFTRESGAAPSRFRDRHGEFGR</sequence>
<dbReference type="Proteomes" id="UP000062998">
    <property type="component" value="Unassembled WGS sequence"/>
</dbReference>
<name>A0A119M4C6_9BURK</name>
<dbReference type="Pfam" id="PF12833">
    <property type="entry name" value="HTH_18"/>
    <property type="match status" value="1"/>
</dbReference>
<proteinExistence type="predicted"/>
<evidence type="ECO:0000313" key="5">
    <source>
        <dbReference type="EMBL" id="KWE08311.1"/>
    </source>
</evidence>
<dbReference type="PROSITE" id="PS01124">
    <property type="entry name" value="HTH_ARAC_FAMILY_2"/>
    <property type="match status" value="1"/>
</dbReference>
<dbReference type="PANTHER" id="PTHR47894:SF1">
    <property type="entry name" value="HTH-TYPE TRANSCRIPTIONAL REGULATOR VQSM"/>
    <property type="match status" value="1"/>
</dbReference>
<dbReference type="PROSITE" id="PS00041">
    <property type="entry name" value="HTH_ARAC_FAMILY_1"/>
    <property type="match status" value="1"/>
</dbReference>
<dbReference type="SUPFAM" id="SSF46689">
    <property type="entry name" value="Homeodomain-like"/>
    <property type="match status" value="1"/>
</dbReference>
<dbReference type="InterPro" id="IPR018060">
    <property type="entry name" value="HTH_AraC"/>
</dbReference>
<evidence type="ECO:0000256" key="3">
    <source>
        <dbReference type="ARBA" id="ARBA00023163"/>
    </source>
</evidence>
<accession>A0A119M4C6</accession>
<organism evidence="5 6">
    <name type="scientific">Burkholderia ubonensis</name>
    <dbReference type="NCBI Taxonomy" id="101571"/>
    <lineage>
        <taxon>Bacteria</taxon>
        <taxon>Pseudomonadati</taxon>
        <taxon>Pseudomonadota</taxon>
        <taxon>Betaproteobacteria</taxon>
        <taxon>Burkholderiales</taxon>
        <taxon>Burkholderiaceae</taxon>
        <taxon>Burkholderia</taxon>
        <taxon>Burkholderia cepacia complex</taxon>
    </lineage>
</organism>
<keyword evidence="3" id="KW-0804">Transcription</keyword>
<evidence type="ECO:0000256" key="1">
    <source>
        <dbReference type="ARBA" id="ARBA00023015"/>
    </source>
</evidence>
<dbReference type="PRINTS" id="PR00032">
    <property type="entry name" value="HTHARAC"/>
</dbReference>
<dbReference type="InterPro" id="IPR020449">
    <property type="entry name" value="Tscrpt_reg_AraC-type_HTH"/>
</dbReference>
<gene>
    <name evidence="5" type="ORF">WL73_07610</name>
</gene>
<dbReference type="SMART" id="SM00342">
    <property type="entry name" value="HTH_ARAC"/>
    <property type="match status" value="1"/>
</dbReference>
<dbReference type="Gene3D" id="1.10.10.60">
    <property type="entry name" value="Homeodomain-like"/>
    <property type="match status" value="1"/>
</dbReference>
<protein>
    <submittedName>
        <fullName evidence="5">AraC family transcriptional regulator</fullName>
    </submittedName>
</protein>
<dbReference type="InterPro" id="IPR009057">
    <property type="entry name" value="Homeodomain-like_sf"/>
</dbReference>
<dbReference type="EMBL" id="LPIX01000030">
    <property type="protein sequence ID" value="KWE08311.1"/>
    <property type="molecule type" value="Genomic_DNA"/>
</dbReference>
<keyword evidence="2" id="KW-0238">DNA-binding</keyword>
<comment type="caution">
    <text evidence="5">The sequence shown here is derived from an EMBL/GenBank/DDBJ whole genome shotgun (WGS) entry which is preliminary data.</text>
</comment>
<dbReference type="AlphaFoldDB" id="A0A119M4C6"/>
<dbReference type="InterPro" id="IPR032687">
    <property type="entry name" value="AraC-type_N"/>
</dbReference>
<dbReference type="PANTHER" id="PTHR47894">
    <property type="entry name" value="HTH-TYPE TRANSCRIPTIONAL REGULATOR GADX"/>
    <property type="match status" value="1"/>
</dbReference>
<dbReference type="OrthoDB" id="6506763at2"/>
<dbReference type="RefSeq" id="WP_059969114.1">
    <property type="nucleotide sequence ID" value="NZ_JAXKSK010000014.1"/>
</dbReference>
<evidence type="ECO:0000313" key="6">
    <source>
        <dbReference type="Proteomes" id="UP000062998"/>
    </source>
</evidence>
<evidence type="ECO:0000259" key="4">
    <source>
        <dbReference type="PROSITE" id="PS01124"/>
    </source>
</evidence>
<reference evidence="5 6" key="1">
    <citation type="submission" date="2015-11" db="EMBL/GenBank/DDBJ databases">
        <title>Expanding the genomic diversity of Burkholderia species for the development of highly accurate diagnostics.</title>
        <authorList>
            <person name="Sahl J."/>
            <person name="Keim P."/>
            <person name="Wagner D."/>
        </authorList>
    </citation>
    <scope>NUCLEOTIDE SEQUENCE [LARGE SCALE GENOMIC DNA]</scope>
    <source>
        <strain evidence="5 6">MSMB2167WGS</strain>
    </source>
</reference>
<evidence type="ECO:0000256" key="2">
    <source>
        <dbReference type="ARBA" id="ARBA00023125"/>
    </source>
</evidence>
<dbReference type="Pfam" id="PF12625">
    <property type="entry name" value="Arabinose_bd"/>
    <property type="match status" value="1"/>
</dbReference>
<dbReference type="InterPro" id="IPR018062">
    <property type="entry name" value="HTH_AraC-typ_CS"/>
</dbReference>